<dbReference type="InterPro" id="IPR044878">
    <property type="entry name" value="UbiA_sf"/>
</dbReference>
<organism evidence="6 7">
    <name type="scientific">candidate division TA06 bacterium</name>
    <dbReference type="NCBI Taxonomy" id="2250710"/>
    <lineage>
        <taxon>Bacteria</taxon>
        <taxon>Bacteria division TA06</taxon>
    </lineage>
</organism>
<feature type="transmembrane region" description="Helical" evidence="5">
    <location>
        <begin position="259"/>
        <end position="277"/>
    </location>
</feature>
<reference evidence="6" key="1">
    <citation type="submission" date="2020-07" db="EMBL/GenBank/DDBJ databases">
        <title>Huge and variable diversity of episymbiotic CPR bacteria and DPANN archaea in groundwater ecosystems.</title>
        <authorList>
            <person name="He C.Y."/>
            <person name="Keren R."/>
            <person name="Whittaker M."/>
            <person name="Farag I.F."/>
            <person name="Doudna J."/>
            <person name="Cate J.H.D."/>
            <person name="Banfield J.F."/>
        </authorList>
    </citation>
    <scope>NUCLEOTIDE SEQUENCE</scope>
    <source>
        <strain evidence="6">NC_groundwater_1520_Pr4_B-0.1um_53_5</strain>
    </source>
</reference>
<feature type="transmembrane region" description="Helical" evidence="5">
    <location>
        <begin position="228"/>
        <end position="247"/>
    </location>
</feature>
<dbReference type="InterPro" id="IPR000537">
    <property type="entry name" value="UbiA_prenyltransferase"/>
</dbReference>
<feature type="transmembrane region" description="Helical" evidence="5">
    <location>
        <begin position="35"/>
        <end position="54"/>
    </location>
</feature>
<dbReference type="EMBL" id="JACQXR010000077">
    <property type="protein sequence ID" value="MBI4726744.1"/>
    <property type="molecule type" value="Genomic_DNA"/>
</dbReference>
<evidence type="ECO:0000256" key="3">
    <source>
        <dbReference type="ARBA" id="ARBA00022989"/>
    </source>
</evidence>
<dbReference type="Gene3D" id="1.10.357.140">
    <property type="entry name" value="UbiA prenyltransferase"/>
    <property type="match status" value="1"/>
</dbReference>
<evidence type="ECO:0000256" key="4">
    <source>
        <dbReference type="ARBA" id="ARBA00023136"/>
    </source>
</evidence>
<dbReference type="CDD" id="cd13961">
    <property type="entry name" value="PT_UbiA_DGGGPS"/>
    <property type="match status" value="1"/>
</dbReference>
<dbReference type="Pfam" id="PF01040">
    <property type="entry name" value="UbiA"/>
    <property type="match status" value="1"/>
</dbReference>
<keyword evidence="2 5" id="KW-0812">Transmembrane</keyword>
<evidence type="ECO:0000256" key="1">
    <source>
        <dbReference type="ARBA" id="ARBA00004141"/>
    </source>
</evidence>
<dbReference type="Gene3D" id="1.20.120.1780">
    <property type="entry name" value="UbiA prenyltransferase"/>
    <property type="match status" value="1"/>
</dbReference>
<evidence type="ECO:0000313" key="7">
    <source>
        <dbReference type="Proteomes" id="UP000736328"/>
    </source>
</evidence>
<evidence type="ECO:0000256" key="5">
    <source>
        <dbReference type="SAM" id="Phobius"/>
    </source>
</evidence>
<dbReference type="AlphaFoldDB" id="A0A933ICC4"/>
<evidence type="ECO:0000313" key="6">
    <source>
        <dbReference type="EMBL" id="MBI4726744.1"/>
    </source>
</evidence>
<accession>A0A933ICC4</accession>
<proteinExistence type="predicted"/>
<dbReference type="Proteomes" id="UP000736328">
    <property type="component" value="Unassembled WGS sequence"/>
</dbReference>
<name>A0A933ICC4_UNCT6</name>
<keyword evidence="3 5" id="KW-1133">Transmembrane helix</keyword>
<dbReference type="GO" id="GO:0016020">
    <property type="term" value="C:membrane"/>
    <property type="evidence" value="ECO:0007669"/>
    <property type="project" value="UniProtKB-SubCell"/>
</dbReference>
<feature type="transmembrane region" description="Helical" evidence="5">
    <location>
        <begin position="203"/>
        <end position="221"/>
    </location>
</feature>
<keyword evidence="4 5" id="KW-0472">Membrane</keyword>
<dbReference type="PANTHER" id="PTHR42723">
    <property type="entry name" value="CHLOROPHYLL SYNTHASE"/>
    <property type="match status" value="1"/>
</dbReference>
<gene>
    <name evidence="6" type="ORF">HY768_05915</name>
</gene>
<comment type="caution">
    <text evidence="6">The sequence shown here is derived from an EMBL/GenBank/DDBJ whole genome shotgun (WGS) entry which is preliminary data.</text>
</comment>
<comment type="subcellular location">
    <subcellularLocation>
        <location evidence="1">Membrane</location>
        <topology evidence="1">Multi-pass membrane protein</topology>
    </subcellularLocation>
</comment>
<dbReference type="PANTHER" id="PTHR42723:SF1">
    <property type="entry name" value="CHLOROPHYLL SYNTHASE, CHLOROPLASTIC"/>
    <property type="match status" value="1"/>
</dbReference>
<protein>
    <submittedName>
        <fullName evidence="6">Geranylgeranylglycerol-phosphate geranylgeranyltransferase</fullName>
    </submittedName>
</protein>
<evidence type="ECO:0000256" key="2">
    <source>
        <dbReference type="ARBA" id="ARBA00022692"/>
    </source>
</evidence>
<feature type="transmembrane region" description="Helical" evidence="5">
    <location>
        <begin position="92"/>
        <end position="122"/>
    </location>
</feature>
<sequence>MFYKILAAIKLSRPGNVAITGLSVLVGTSGYGLKAHAWGIILAVVSAMLIASGGNSLNDFYDYEIDKINRSQRPLPAGLLQPKTAVYLGSAWMLLGLALACFIGVRPLALALAVSVLLWLYAARGKRMGLAGNLTVALVCGLAFVYGGLTVGNIGLSWFPAGFAFLMHLSREIIKDVQDRSGDLSQGAKTLPIAWGAQRSLKLAAATLMVLITLTPVPYLLGIYNTRYLLAVILGVDLMLGIMIVKLLTSPRDEDLGRISFFIKIVMLVGIMAICLGL</sequence>
<dbReference type="InterPro" id="IPR050475">
    <property type="entry name" value="Prenyltransferase_related"/>
</dbReference>
<feature type="transmembrane region" description="Helical" evidence="5">
    <location>
        <begin position="134"/>
        <end position="159"/>
    </location>
</feature>
<dbReference type="GO" id="GO:0016765">
    <property type="term" value="F:transferase activity, transferring alkyl or aryl (other than methyl) groups"/>
    <property type="evidence" value="ECO:0007669"/>
    <property type="project" value="InterPro"/>
</dbReference>